<dbReference type="AlphaFoldDB" id="A0A137P2N6"/>
<feature type="region of interest" description="Disordered" evidence="1">
    <location>
        <begin position="1"/>
        <end position="28"/>
    </location>
</feature>
<feature type="compositionally biased region" description="Low complexity" evidence="1">
    <location>
        <begin position="81"/>
        <end position="90"/>
    </location>
</feature>
<feature type="compositionally biased region" description="Polar residues" evidence="1">
    <location>
        <begin position="371"/>
        <end position="392"/>
    </location>
</feature>
<feature type="compositionally biased region" description="Basic residues" evidence="1">
    <location>
        <begin position="1"/>
        <end position="11"/>
    </location>
</feature>
<feature type="compositionally biased region" description="Polar residues" evidence="1">
    <location>
        <begin position="422"/>
        <end position="441"/>
    </location>
</feature>
<dbReference type="EMBL" id="KQ964544">
    <property type="protein sequence ID" value="KXN69179.1"/>
    <property type="molecule type" value="Genomic_DNA"/>
</dbReference>
<feature type="region of interest" description="Disordered" evidence="1">
    <location>
        <begin position="60"/>
        <end position="90"/>
    </location>
</feature>
<feature type="region of interest" description="Disordered" evidence="1">
    <location>
        <begin position="223"/>
        <end position="246"/>
    </location>
</feature>
<evidence type="ECO:0000256" key="1">
    <source>
        <dbReference type="SAM" id="MobiDB-lite"/>
    </source>
</evidence>
<evidence type="ECO:0000313" key="3">
    <source>
        <dbReference type="Proteomes" id="UP000070444"/>
    </source>
</evidence>
<dbReference type="Proteomes" id="UP000070444">
    <property type="component" value="Unassembled WGS sequence"/>
</dbReference>
<keyword evidence="3" id="KW-1185">Reference proteome</keyword>
<protein>
    <submittedName>
        <fullName evidence="2">Uncharacterized protein</fullName>
    </submittedName>
</protein>
<evidence type="ECO:0000313" key="2">
    <source>
        <dbReference type="EMBL" id="KXN69179.1"/>
    </source>
</evidence>
<feature type="compositionally biased region" description="Polar residues" evidence="1">
    <location>
        <begin position="507"/>
        <end position="517"/>
    </location>
</feature>
<proteinExistence type="predicted"/>
<gene>
    <name evidence="2" type="ORF">CONCODRAFT_79434</name>
</gene>
<name>A0A137P2N6_CONC2</name>
<accession>A0A137P2N6</accession>
<feature type="compositionally biased region" description="Basic and acidic residues" evidence="1">
    <location>
        <begin position="62"/>
        <end position="78"/>
    </location>
</feature>
<organism evidence="2 3">
    <name type="scientific">Conidiobolus coronatus (strain ATCC 28846 / CBS 209.66 / NRRL 28638)</name>
    <name type="common">Delacroixia coronata</name>
    <dbReference type="NCBI Taxonomy" id="796925"/>
    <lineage>
        <taxon>Eukaryota</taxon>
        <taxon>Fungi</taxon>
        <taxon>Fungi incertae sedis</taxon>
        <taxon>Zoopagomycota</taxon>
        <taxon>Entomophthoromycotina</taxon>
        <taxon>Entomophthoromycetes</taxon>
        <taxon>Entomophthorales</taxon>
        <taxon>Ancylistaceae</taxon>
        <taxon>Conidiobolus</taxon>
    </lineage>
</organism>
<sequence length="517" mass="59459">MANLKNAKKPRGTALSHLATPDHKKSQDVIPKLSIDLAEAKHLNPYVEHVAKRLRALRKRMPPVEEKAEESQEQKQEETQIEQQPSEEAISEEIPIVTEAEAEAQAQSEIQNDVQVEDEIAEQEDNSTEKHFENPELFQALNFFSSLLSTYFNKSLPISPDDYQSLELFRSVVLSGDFERPDGRQVVIEHLQKLTLQSEDNVAEEYPVTYQQVHKVVSSISELNSLPPQENGDQEHQYQYESEQQTQPVEKEIQVFNTVSRPPGGFNFMTTSEILEDHQTAEEPELPAHQEIQDQSHTAFPEPQQYNAEVNYGNDQWDQYQDQINYKQDTYQQFPSADGSNEVPLVSQAGFENPLSALMAQPSSDAYPPQHAQSNDLPSQNEQDNVSFNDNQRNWQRRTNRDYRRNNNANYGGKSEYRHNYQYENNYDSNGNIGANNQYRTNSDKYRNRSNWNQNQSSPNAGDHSKTNSGHYGYNNNQNTFRNSRNHNSRSYGGNYRGPRDSYDGMISQNHNSGYQH</sequence>
<reference evidence="2 3" key="1">
    <citation type="journal article" date="2015" name="Genome Biol. Evol.">
        <title>Phylogenomic analyses indicate that early fungi evolved digesting cell walls of algal ancestors of land plants.</title>
        <authorList>
            <person name="Chang Y."/>
            <person name="Wang S."/>
            <person name="Sekimoto S."/>
            <person name="Aerts A.L."/>
            <person name="Choi C."/>
            <person name="Clum A."/>
            <person name="LaButti K.M."/>
            <person name="Lindquist E.A."/>
            <person name="Yee Ngan C."/>
            <person name="Ohm R.A."/>
            <person name="Salamov A.A."/>
            <person name="Grigoriev I.V."/>
            <person name="Spatafora J.W."/>
            <person name="Berbee M.L."/>
        </authorList>
    </citation>
    <scope>NUCLEOTIDE SEQUENCE [LARGE SCALE GENOMIC DNA]</scope>
    <source>
        <strain evidence="2 3">NRRL 28638</strain>
    </source>
</reference>
<feature type="compositionally biased region" description="Low complexity" evidence="1">
    <location>
        <begin position="449"/>
        <end position="460"/>
    </location>
</feature>
<feature type="region of interest" description="Disordered" evidence="1">
    <location>
        <begin position="359"/>
        <end position="517"/>
    </location>
</feature>